<keyword evidence="1" id="KW-0489">Methyltransferase</keyword>
<dbReference type="EMBL" id="BGZO01000186">
    <property type="protein sequence ID" value="GBR77314.1"/>
    <property type="molecule type" value="Genomic_DNA"/>
</dbReference>
<evidence type="ECO:0000313" key="2">
    <source>
        <dbReference type="Proteomes" id="UP000275925"/>
    </source>
</evidence>
<proteinExistence type="predicted"/>
<sequence length="32" mass="3635">RGVVIENRNALDIIPIHDTEKTVFYADPPIDI</sequence>
<reference evidence="1 2" key="1">
    <citation type="journal article" date="2019" name="ISME J.">
        <title>Genome analyses of uncultured TG2/ZB3 bacteria in 'Margulisbacteria' specifically attached to ectosymbiotic spirochetes of protists in the termite gut.</title>
        <authorList>
            <person name="Utami Y.D."/>
            <person name="Kuwahara H."/>
            <person name="Igai K."/>
            <person name="Murakami T."/>
            <person name="Sugaya K."/>
            <person name="Morikawa T."/>
            <person name="Nagura Y."/>
            <person name="Yuki M."/>
            <person name="Deevong P."/>
            <person name="Inoue T."/>
            <person name="Kihara K."/>
            <person name="Lo N."/>
            <person name="Yamada A."/>
            <person name="Ohkuma M."/>
            <person name="Hongoh Y."/>
        </authorList>
    </citation>
    <scope>NUCLEOTIDE SEQUENCE [LARGE SCALE GENOMIC DNA]</scope>
    <source>
        <strain evidence="1">NkOx7-02</strain>
    </source>
</reference>
<dbReference type="AlphaFoldDB" id="A0A388TKJ9"/>
<dbReference type="Proteomes" id="UP000275925">
    <property type="component" value="Unassembled WGS sequence"/>
</dbReference>
<keyword evidence="2" id="KW-1185">Reference proteome</keyword>
<keyword evidence="1" id="KW-0808">Transferase</keyword>
<gene>
    <name evidence="1" type="ORF">NO2_1715</name>
</gene>
<accession>A0A388TKJ9</accession>
<evidence type="ECO:0000313" key="1">
    <source>
        <dbReference type="EMBL" id="GBR77314.1"/>
    </source>
</evidence>
<dbReference type="GO" id="GO:0008168">
    <property type="term" value="F:methyltransferase activity"/>
    <property type="evidence" value="ECO:0007669"/>
    <property type="project" value="UniProtKB-KW"/>
</dbReference>
<comment type="caution">
    <text evidence="1">The sequence shown here is derived from an EMBL/GenBank/DDBJ whole genome shotgun (WGS) entry which is preliminary data.</text>
</comment>
<name>A0A388TKJ9_9BACT</name>
<organism evidence="1 2">
    <name type="scientific">Candidatus Termititenax persephonae</name>
    <dbReference type="NCBI Taxonomy" id="2218525"/>
    <lineage>
        <taxon>Bacteria</taxon>
        <taxon>Bacillati</taxon>
        <taxon>Candidatus Margulisiibacteriota</taxon>
        <taxon>Candidatus Termititenacia</taxon>
        <taxon>Candidatus Termititenacales</taxon>
        <taxon>Candidatus Termititenacaceae</taxon>
        <taxon>Candidatus Termititenax</taxon>
    </lineage>
</organism>
<feature type="non-terminal residue" evidence="1">
    <location>
        <position position="1"/>
    </location>
</feature>
<protein>
    <submittedName>
        <fullName evidence="1">Methyltransferase</fullName>
    </submittedName>
</protein>
<dbReference type="GO" id="GO:0032259">
    <property type="term" value="P:methylation"/>
    <property type="evidence" value="ECO:0007669"/>
    <property type="project" value="UniProtKB-KW"/>
</dbReference>